<dbReference type="NCBIfam" id="TIGR02246">
    <property type="entry name" value="SgcJ/EcaC family oxidoreductase"/>
    <property type="match status" value="1"/>
</dbReference>
<dbReference type="RefSeq" id="WP_117314910.1">
    <property type="nucleotide sequence ID" value="NZ_QQSW01000002.1"/>
</dbReference>
<dbReference type="Pfam" id="PF12680">
    <property type="entry name" value="SnoaL_2"/>
    <property type="match status" value="1"/>
</dbReference>
<name>A0A4V2SBS6_9GAMM</name>
<dbReference type="OrthoDB" id="9781757at2"/>
<dbReference type="InterPro" id="IPR011944">
    <property type="entry name" value="Steroid_delta5-4_isomerase"/>
</dbReference>
<reference evidence="3 4" key="1">
    <citation type="submission" date="2019-03" db="EMBL/GenBank/DDBJ databases">
        <title>Genomic Encyclopedia of Type Strains, Phase IV (KMG-IV): sequencing the most valuable type-strain genomes for metagenomic binning, comparative biology and taxonomic classification.</title>
        <authorList>
            <person name="Goeker M."/>
        </authorList>
    </citation>
    <scope>NUCLEOTIDE SEQUENCE [LARGE SCALE GENOMIC DNA]</scope>
    <source>
        <strain evidence="3 4">DSM 23344</strain>
    </source>
</reference>
<dbReference type="InterPro" id="IPR037401">
    <property type="entry name" value="SnoaL-like"/>
</dbReference>
<evidence type="ECO:0000313" key="3">
    <source>
        <dbReference type="EMBL" id="TCO76650.1"/>
    </source>
</evidence>
<keyword evidence="3" id="KW-0378">Hydrolase</keyword>
<dbReference type="AlphaFoldDB" id="A0A4V2SBS6"/>
<evidence type="ECO:0000313" key="4">
    <source>
        <dbReference type="Proteomes" id="UP000294980"/>
    </source>
</evidence>
<dbReference type="EMBL" id="SLWX01000004">
    <property type="protein sequence ID" value="TCO76650.1"/>
    <property type="molecule type" value="Genomic_DNA"/>
</dbReference>
<dbReference type="GO" id="GO:0016787">
    <property type="term" value="F:hydrolase activity"/>
    <property type="evidence" value="ECO:0007669"/>
    <property type="project" value="UniProtKB-KW"/>
</dbReference>
<organism evidence="3 4">
    <name type="scientific">Chromatocurvus halotolerans</name>
    <dbReference type="NCBI Taxonomy" id="1132028"/>
    <lineage>
        <taxon>Bacteria</taxon>
        <taxon>Pseudomonadati</taxon>
        <taxon>Pseudomonadota</taxon>
        <taxon>Gammaproteobacteria</taxon>
        <taxon>Cellvibrionales</taxon>
        <taxon>Halieaceae</taxon>
        <taxon>Chromatocurvus</taxon>
    </lineage>
</organism>
<accession>A0A4V2SBS6</accession>
<evidence type="ECO:0000259" key="2">
    <source>
        <dbReference type="Pfam" id="PF12680"/>
    </source>
</evidence>
<dbReference type="InterPro" id="IPR032710">
    <property type="entry name" value="NTF2-like_dom_sf"/>
</dbReference>
<comment type="caution">
    <text evidence="3">The sequence shown here is derived from an EMBL/GenBank/DDBJ whole genome shotgun (WGS) entry which is preliminary data.</text>
</comment>
<proteinExistence type="predicted"/>
<feature type="chain" id="PRO_5021004931" evidence="1">
    <location>
        <begin position="26"/>
        <end position="158"/>
    </location>
</feature>
<gene>
    <name evidence="3" type="ORF">EV688_104104</name>
</gene>
<keyword evidence="4" id="KW-1185">Reference proteome</keyword>
<evidence type="ECO:0000256" key="1">
    <source>
        <dbReference type="SAM" id="SignalP"/>
    </source>
</evidence>
<feature type="domain" description="SnoaL-like" evidence="2">
    <location>
        <begin position="35"/>
        <end position="132"/>
    </location>
</feature>
<sequence length="158" mass="17095">MNLTNLKLSLLCMALLAVLALPARAEDPESVTMDMVDAWNDVDLDRVIGLFTPDGVLHSMMSAPVVGRDSLRSHLAPLFAGIEELNLDLKRVVVDGDTVIIERVDEFVFKGKRGAVPVVGVLVIRDGAVAEWREYYDRAQLLSEMGMTAPGGASATAE</sequence>
<dbReference type="SUPFAM" id="SSF54427">
    <property type="entry name" value="NTF2-like"/>
    <property type="match status" value="1"/>
</dbReference>
<dbReference type="Gene3D" id="3.10.450.50">
    <property type="match status" value="1"/>
</dbReference>
<feature type="signal peptide" evidence="1">
    <location>
        <begin position="1"/>
        <end position="25"/>
    </location>
</feature>
<keyword evidence="1" id="KW-0732">Signal</keyword>
<dbReference type="Proteomes" id="UP000294980">
    <property type="component" value="Unassembled WGS sequence"/>
</dbReference>
<protein>
    <submittedName>
        <fullName evidence="3">Limonene-1,2-epoxide hydrolase</fullName>
    </submittedName>
</protein>